<protein>
    <submittedName>
        <fullName evidence="2">Uncharacterized protein</fullName>
    </submittedName>
</protein>
<gene>
    <name evidence="2" type="ORF">URODEC1_LOCUS39752</name>
</gene>
<organism evidence="2 3">
    <name type="scientific">Urochloa decumbens</name>
    <dbReference type="NCBI Taxonomy" id="240449"/>
    <lineage>
        <taxon>Eukaryota</taxon>
        <taxon>Viridiplantae</taxon>
        <taxon>Streptophyta</taxon>
        <taxon>Embryophyta</taxon>
        <taxon>Tracheophyta</taxon>
        <taxon>Spermatophyta</taxon>
        <taxon>Magnoliopsida</taxon>
        <taxon>Liliopsida</taxon>
        <taxon>Poales</taxon>
        <taxon>Poaceae</taxon>
        <taxon>PACMAD clade</taxon>
        <taxon>Panicoideae</taxon>
        <taxon>Panicodae</taxon>
        <taxon>Paniceae</taxon>
        <taxon>Melinidinae</taxon>
        <taxon>Urochloa</taxon>
    </lineage>
</organism>
<reference evidence="2 3" key="2">
    <citation type="submission" date="2024-10" db="EMBL/GenBank/DDBJ databases">
        <authorList>
            <person name="Ryan C."/>
        </authorList>
    </citation>
    <scope>NUCLEOTIDE SEQUENCE [LARGE SCALE GENOMIC DNA]</scope>
</reference>
<dbReference type="AlphaFoldDB" id="A0ABC8YYY1"/>
<dbReference type="Proteomes" id="UP001497457">
    <property type="component" value="Chromosome 18b"/>
</dbReference>
<feature type="compositionally biased region" description="Gly residues" evidence="1">
    <location>
        <begin position="1"/>
        <end position="10"/>
    </location>
</feature>
<accession>A0ABC8YYY1</accession>
<dbReference type="EMBL" id="OZ075128">
    <property type="protein sequence ID" value="CAL4952808.1"/>
    <property type="molecule type" value="Genomic_DNA"/>
</dbReference>
<reference evidence="3" key="1">
    <citation type="submission" date="2024-06" db="EMBL/GenBank/DDBJ databases">
        <authorList>
            <person name="Ryan C."/>
        </authorList>
    </citation>
    <scope>NUCLEOTIDE SEQUENCE [LARGE SCALE GENOMIC DNA]</scope>
</reference>
<evidence type="ECO:0000256" key="1">
    <source>
        <dbReference type="SAM" id="MobiDB-lite"/>
    </source>
</evidence>
<proteinExistence type="predicted"/>
<name>A0ABC8YYY1_9POAL</name>
<sequence length="72" mass="7074">MGPRGPGGPGWGPPGGRPAGSPGWGLPPGRPGFGGFLGSCLYVLCCSCLLQDCCEAPFLGHPGTGGLPPPPF</sequence>
<keyword evidence="3" id="KW-1185">Reference proteome</keyword>
<evidence type="ECO:0000313" key="2">
    <source>
        <dbReference type="EMBL" id="CAL4952808.1"/>
    </source>
</evidence>
<evidence type="ECO:0000313" key="3">
    <source>
        <dbReference type="Proteomes" id="UP001497457"/>
    </source>
</evidence>
<feature type="region of interest" description="Disordered" evidence="1">
    <location>
        <begin position="1"/>
        <end position="28"/>
    </location>
</feature>